<evidence type="ECO:0000256" key="5">
    <source>
        <dbReference type="ARBA" id="ARBA00022692"/>
    </source>
</evidence>
<keyword evidence="3 9" id="KW-0813">Transport</keyword>
<dbReference type="GO" id="GO:0006865">
    <property type="term" value="P:amino acid transport"/>
    <property type="evidence" value="ECO:0007669"/>
    <property type="project" value="UniProtKB-KW"/>
</dbReference>
<dbReference type="GO" id="GO:0022857">
    <property type="term" value="F:transmembrane transporter activity"/>
    <property type="evidence" value="ECO:0007669"/>
    <property type="project" value="InterPro"/>
</dbReference>
<feature type="domain" description="ABC transmembrane type-1" evidence="11">
    <location>
        <begin position="96"/>
        <end position="388"/>
    </location>
</feature>
<proteinExistence type="inferred from homology"/>
<keyword evidence="8 9" id="KW-0472">Membrane</keyword>
<feature type="transmembrane region" description="Helical" evidence="9">
    <location>
        <begin position="60"/>
        <end position="80"/>
    </location>
</feature>
<evidence type="ECO:0000256" key="2">
    <source>
        <dbReference type="ARBA" id="ARBA00010072"/>
    </source>
</evidence>
<evidence type="ECO:0000256" key="4">
    <source>
        <dbReference type="ARBA" id="ARBA00022475"/>
    </source>
</evidence>
<dbReference type="InterPro" id="IPR043429">
    <property type="entry name" value="ArtM/GltK/GlnP/TcyL/YhdX-like"/>
</dbReference>
<dbReference type="Pfam" id="PF00528">
    <property type="entry name" value="BPD_transp_1"/>
    <property type="match status" value="1"/>
</dbReference>
<dbReference type="PROSITE" id="PS50928">
    <property type="entry name" value="ABC_TM1"/>
    <property type="match status" value="1"/>
</dbReference>
<evidence type="ECO:0000256" key="6">
    <source>
        <dbReference type="ARBA" id="ARBA00022970"/>
    </source>
</evidence>
<dbReference type="RefSeq" id="WP_090731091.1">
    <property type="nucleotide sequence ID" value="NZ_FOOU01000028.1"/>
</dbReference>
<sequence length="400" mass="44232">MSTPDRSNKENSATQSSSGSFWNDPDKRSLVFQVLLVLGLAAVFLYIINNTLTNLEQRGITTGFAFLDVEAGFGILQSLIPYTETDSYGRTFLVGLLNTILVSVLGIIAATFLGFFLGVGRLSKNWLISKVCTVYIEIFRNIPLLLQIFFWYYAVLRTLPSPRQSIEFLGSFLNIRGLYMPELVGTGGFNVVWIAFFAGLVATWLMKRWADKRHDDTGQEFPTLYAGLGLILGLPFIVFLIMGMPLTVEHPELKGFNFVGGMVLIPELMALWFALTIYTAAFIAEIVRGGILSVPGGQLEAASALGLPRGKTLRFIILPQALRVIIPPLTSQYLNLTKNSSLATAIGYPDLVSVFAGTTLNQTGQAIEVIFMTMAVYLTLSILTSIFMNWYNSRKALIER</sequence>
<dbReference type="CDD" id="cd06261">
    <property type="entry name" value="TM_PBP2"/>
    <property type="match status" value="1"/>
</dbReference>
<evidence type="ECO:0000259" key="11">
    <source>
        <dbReference type="PROSITE" id="PS50928"/>
    </source>
</evidence>
<comment type="similarity">
    <text evidence="2">Belongs to the binding-protein-dependent transport system permease family. HisMQ subfamily.</text>
</comment>
<keyword evidence="7 9" id="KW-1133">Transmembrane helix</keyword>
<feature type="region of interest" description="Disordered" evidence="10">
    <location>
        <begin position="1"/>
        <end position="21"/>
    </location>
</feature>
<evidence type="ECO:0000313" key="12">
    <source>
        <dbReference type="EMBL" id="SFH00377.1"/>
    </source>
</evidence>
<dbReference type="AlphaFoldDB" id="A0A1I2WIB6"/>
<dbReference type="EMBL" id="FOOU01000028">
    <property type="protein sequence ID" value="SFH00377.1"/>
    <property type="molecule type" value="Genomic_DNA"/>
</dbReference>
<protein>
    <submittedName>
        <fullName evidence="12">General L-amino acid transport system permease protein</fullName>
    </submittedName>
</protein>
<dbReference type="InterPro" id="IPR010065">
    <property type="entry name" value="AA_ABC_transptr_permease_3TM"/>
</dbReference>
<keyword evidence="4" id="KW-1003">Cell membrane</keyword>
<keyword evidence="13" id="KW-1185">Reference proteome</keyword>
<dbReference type="OrthoDB" id="9808531at2"/>
<evidence type="ECO:0000256" key="1">
    <source>
        <dbReference type="ARBA" id="ARBA00004429"/>
    </source>
</evidence>
<dbReference type="InterPro" id="IPR035906">
    <property type="entry name" value="MetI-like_sf"/>
</dbReference>
<feature type="transmembrane region" description="Helical" evidence="9">
    <location>
        <begin position="268"/>
        <end position="291"/>
    </location>
</feature>
<accession>A0A1I2WIB6</accession>
<evidence type="ECO:0000256" key="7">
    <source>
        <dbReference type="ARBA" id="ARBA00022989"/>
    </source>
</evidence>
<feature type="transmembrane region" description="Helical" evidence="9">
    <location>
        <begin position="92"/>
        <end position="119"/>
    </location>
</feature>
<organism evidence="12 13">
    <name type="scientific">Neptunomonas qingdaonensis</name>
    <dbReference type="NCBI Taxonomy" id="1045558"/>
    <lineage>
        <taxon>Bacteria</taxon>
        <taxon>Pseudomonadati</taxon>
        <taxon>Pseudomonadota</taxon>
        <taxon>Gammaproteobacteria</taxon>
        <taxon>Oceanospirillales</taxon>
        <taxon>Oceanospirillaceae</taxon>
        <taxon>Neptunomonas</taxon>
    </lineage>
</organism>
<dbReference type="InterPro" id="IPR000515">
    <property type="entry name" value="MetI-like"/>
</dbReference>
<feature type="transmembrane region" description="Helical" evidence="9">
    <location>
        <begin position="30"/>
        <end position="48"/>
    </location>
</feature>
<dbReference type="SUPFAM" id="SSF161098">
    <property type="entry name" value="MetI-like"/>
    <property type="match status" value="2"/>
</dbReference>
<dbReference type="GO" id="GO:0043190">
    <property type="term" value="C:ATP-binding cassette (ABC) transporter complex"/>
    <property type="evidence" value="ECO:0007669"/>
    <property type="project" value="InterPro"/>
</dbReference>
<dbReference type="NCBIfam" id="TIGR01726">
    <property type="entry name" value="HEQRo_perm_3TM"/>
    <property type="match status" value="1"/>
</dbReference>
<feature type="transmembrane region" description="Helical" evidence="9">
    <location>
        <begin position="131"/>
        <end position="154"/>
    </location>
</feature>
<evidence type="ECO:0000256" key="9">
    <source>
        <dbReference type="RuleBase" id="RU363032"/>
    </source>
</evidence>
<dbReference type="Gene3D" id="1.10.3720.10">
    <property type="entry name" value="MetI-like"/>
    <property type="match status" value="2"/>
</dbReference>
<gene>
    <name evidence="12" type="ORF">SAMN05216175_1285</name>
</gene>
<comment type="subcellular location">
    <subcellularLocation>
        <location evidence="1">Cell inner membrane</location>
        <topology evidence="1">Multi-pass membrane protein</topology>
    </subcellularLocation>
    <subcellularLocation>
        <location evidence="9">Cell membrane</location>
        <topology evidence="9">Multi-pass membrane protein</topology>
    </subcellularLocation>
</comment>
<evidence type="ECO:0000313" key="13">
    <source>
        <dbReference type="Proteomes" id="UP000198623"/>
    </source>
</evidence>
<reference evidence="13" key="1">
    <citation type="submission" date="2016-10" db="EMBL/GenBank/DDBJ databases">
        <authorList>
            <person name="Varghese N."/>
            <person name="Submissions S."/>
        </authorList>
    </citation>
    <scope>NUCLEOTIDE SEQUENCE [LARGE SCALE GENOMIC DNA]</scope>
    <source>
        <strain evidence="13">CGMCC 1.10971</strain>
    </source>
</reference>
<name>A0A1I2WIB6_9GAMM</name>
<evidence type="ECO:0000256" key="3">
    <source>
        <dbReference type="ARBA" id="ARBA00022448"/>
    </source>
</evidence>
<feature type="transmembrane region" description="Helical" evidence="9">
    <location>
        <begin position="225"/>
        <end position="248"/>
    </location>
</feature>
<keyword evidence="5 9" id="KW-0812">Transmembrane</keyword>
<dbReference type="STRING" id="1045558.SAMN05216175_1285"/>
<dbReference type="Proteomes" id="UP000198623">
    <property type="component" value="Unassembled WGS sequence"/>
</dbReference>
<dbReference type="PANTHER" id="PTHR30614:SF37">
    <property type="entry name" value="AMINO-ACID ABC TRANSPORTER PERMEASE PROTEIN YHDX-RELATED"/>
    <property type="match status" value="1"/>
</dbReference>
<feature type="transmembrane region" description="Helical" evidence="9">
    <location>
        <begin position="183"/>
        <end position="205"/>
    </location>
</feature>
<dbReference type="PANTHER" id="PTHR30614">
    <property type="entry name" value="MEMBRANE COMPONENT OF AMINO ACID ABC TRANSPORTER"/>
    <property type="match status" value="1"/>
</dbReference>
<keyword evidence="6" id="KW-0029">Amino-acid transport</keyword>
<feature type="transmembrane region" description="Helical" evidence="9">
    <location>
        <begin position="369"/>
        <end position="391"/>
    </location>
</feature>
<evidence type="ECO:0000256" key="10">
    <source>
        <dbReference type="SAM" id="MobiDB-lite"/>
    </source>
</evidence>
<evidence type="ECO:0000256" key="8">
    <source>
        <dbReference type="ARBA" id="ARBA00023136"/>
    </source>
</evidence>